<protein>
    <submittedName>
        <fullName evidence="6">Bifunctional 4-hydroxy-2-oxoglutarate aldolase/2-dehydro-3-deoxy-phosphogluconate aldolase</fullName>
    </submittedName>
</protein>
<dbReference type="CDD" id="cd00452">
    <property type="entry name" value="KDPG_aldolase"/>
    <property type="match status" value="1"/>
</dbReference>
<proteinExistence type="inferred from homology"/>
<dbReference type="Gene3D" id="3.20.20.70">
    <property type="entry name" value="Aldolase class I"/>
    <property type="match status" value="1"/>
</dbReference>
<dbReference type="NCBIfam" id="TIGR01182">
    <property type="entry name" value="eda"/>
    <property type="match status" value="1"/>
</dbReference>
<evidence type="ECO:0000313" key="7">
    <source>
        <dbReference type="Proteomes" id="UP001589836"/>
    </source>
</evidence>
<gene>
    <name evidence="6" type="ORF">ACFFGV_13975</name>
</gene>
<evidence type="ECO:0000256" key="5">
    <source>
        <dbReference type="ARBA" id="ARBA00023277"/>
    </source>
</evidence>
<evidence type="ECO:0000256" key="4">
    <source>
        <dbReference type="ARBA" id="ARBA00023239"/>
    </source>
</evidence>
<dbReference type="Pfam" id="PF01081">
    <property type="entry name" value="Aldolase"/>
    <property type="match status" value="1"/>
</dbReference>
<keyword evidence="7" id="KW-1185">Reference proteome</keyword>
<dbReference type="Proteomes" id="UP001589836">
    <property type="component" value="Unassembled WGS sequence"/>
</dbReference>
<comment type="subunit">
    <text evidence="3">Homotrimer.</text>
</comment>
<organism evidence="6 7">
    <name type="scientific">Pontibacillus salicampi</name>
    <dbReference type="NCBI Taxonomy" id="1449801"/>
    <lineage>
        <taxon>Bacteria</taxon>
        <taxon>Bacillati</taxon>
        <taxon>Bacillota</taxon>
        <taxon>Bacilli</taxon>
        <taxon>Bacillales</taxon>
        <taxon>Bacillaceae</taxon>
        <taxon>Pontibacillus</taxon>
    </lineage>
</organism>
<keyword evidence="5" id="KW-0119">Carbohydrate metabolism</keyword>
<dbReference type="RefSeq" id="WP_377348901.1">
    <property type="nucleotide sequence ID" value="NZ_JBHLTP010000011.1"/>
</dbReference>
<reference evidence="6 7" key="1">
    <citation type="submission" date="2024-09" db="EMBL/GenBank/DDBJ databases">
        <authorList>
            <person name="Sun Q."/>
            <person name="Mori K."/>
        </authorList>
    </citation>
    <scope>NUCLEOTIDE SEQUENCE [LARGE SCALE GENOMIC DNA]</scope>
    <source>
        <strain evidence="6 7">NCAIM B.02529</strain>
    </source>
</reference>
<evidence type="ECO:0000256" key="2">
    <source>
        <dbReference type="ARBA" id="ARBA00006906"/>
    </source>
</evidence>
<comment type="caution">
    <text evidence="6">The sequence shown here is derived from an EMBL/GenBank/DDBJ whole genome shotgun (WGS) entry which is preliminary data.</text>
</comment>
<comment type="pathway">
    <text evidence="1">Carbohydrate acid metabolism.</text>
</comment>
<evidence type="ECO:0000313" key="6">
    <source>
        <dbReference type="EMBL" id="MFC0524681.1"/>
    </source>
</evidence>
<name>A0ABV6LQI3_9BACI</name>
<evidence type="ECO:0000256" key="3">
    <source>
        <dbReference type="ARBA" id="ARBA00011233"/>
    </source>
</evidence>
<dbReference type="InterPro" id="IPR013785">
    <property type="entry name" value="Aldolase_TIM"/>
</dbReference>
<dbReference type="EMBL" id="JBHLTP010000011">
    <property type="protein sequence ID" value="MFC0524681.1"/>
    <property type="molecule type" value="Genomic_DNA"/>
</dbReference>
<dbReference type="PANTHER" id="PTHR30246">
    <property type="entry name" value="2-KETO-3-DEOXY-6-PHOSPHOGLUCONATE ALDOLASE"/>
    <property type="match status" value="1"/>
</dbReference>
<comment type="similarity">
    <text evidence="2">Belongs to the KHG/KDPG aldolase family.</text>
</comment>
<dbReference type="SUPFAM" id="SSF51569">
    <property type="entry name" value="Aldolase"/>
    <property type="match status" value="1"/>
</dbReference>
<sequence length="215" mass="23033">MVILQRLCEEKIVAVLRKADESTIIPVVRALRSGGIHAIEVTAETPRVTRLIEMVREEFEEDVLIGAGTVLDSETARATLMAGAQFVVTPTVKKETINLCNRYGVPCISGALTPTEILTAYEHGADMIKVFPASSVGPDYVKNVHGPLPHIPIMVTGGIDGSNMVDYLQAGAKVVGVGGKLVKPENISVNSDTRSITNKAKEFVSIARGEHVTQS</sequence>
<dbReference type="InterPro" id="IPR000887">
    <property type="entry name" value="Aldlse_KDPG_KHG"/>
</dbReference>
<dbReference type="PANTHER" id="PTHR30246:SF1">
    <property type="entry name" value="2-DEHYDRO-3-DEOXY-6-PHOSPHOGALACTONATE ALDOLASE-RELATED"/>
    <property type="match status" value="1"/>
</dbReference>
<keyword evidence="4" id="KW-0456">Lyase</keyword>
<accession>A0ABV6LQI3</accession>
<evidence type="ECO:0000256" key="1">
    <source>
        <dbReference type="ARBA" id="ARBA00004761"/>
    </source>
</evidence>